<keyword evidence="2" id="KW-0964">Secreted</keyword>
<reference evidence="8" key="1">
    <citation type="submission" date="2025-08" db="UniProtKB">
        <authorList>
            <consortium name="RefSeq"/>
        </authorList>
    </citation>
    <scope>IDENTIFICATION</scope>
    <source>
        <tissue evidence="8">Silk gland</tissue>
    </source>
</reference>
<dbReference type="GO" id="GO:0005576">
    <property type="term" value="C:extracellular region"/>
    <property type="evidence" value="ECO:0007669"/>
    <property type="project" value="UniProtKB-SubCell"/>
</dbReference>
<feature type="compositionally biased region" description="Polar residues" evidence="4">
    <location>
        <begin position="619"/>
        <end position="641"/>
    </location>
</feature>
<dbReference type="PROSITE" id="PS51465">
    <property type="entry name" value="KAZAL_2"/>
    <property type="match status" value="5"/>
</dbReference>
<sequence>MDKLVVFFLFAIITNVLCMSVRNKRQSNDDDDVLDDRYGWELTTRPPRQFPGQGFFPGLFPGQGQFPGQQQRLTTTRAPNNLGTTTMSPAIQQCIRSCPVTAEYNPVCGTDNITYNNPGRLTCAQACGINVSVLRSLPCPTATQAPTTTFAILFIQVTDCYEWHNRKNQDHGDWFHHGSRQWSTRRKDSHDWGSSESASSEESDYGATHYGGGNHRNWQPWGHNFHYPSGQHEHRYRPNFHAYDLNLRPEFNGNRFNRQTTATAGSPDIEACIRSCPVTSEYNPVCGTNNETYNNLGRLMCAQQCGVVVEIQRKSTCSAANVPTESSTSFDRGDGLLQTTDVPANIQQCISLCPQLEETRPVCASNGVTYRNPSAIVCAQMCGLDIRATKLSACTIDNRKPVVQQPLSLSTLTCIKSCPTTTENKPVCGTNGVTYQNPSYIQCIRICGVNVEIHRRAPCPSSATNDVQTTAMLSPDELLLTPAVQFCIKSCPATSEFNPVCGTNLVTYMNPSRLQCARTCGVKVEIMQRRKCPSIVLPNREPNDDGNNNIPLPNVPSSTVPPWKPTIGECLAACPQSQIYEPICGTNNFTFNNADHLLCAQLCGVDVQILHQSECTSGEVTSETIPPLTTVSPDNQPNNNEETTEKLVVPINESSSSPPFTIPSDIINNIFTEPTTLDPTEDIDQRFGDK</sequence>
<evidence type="ECO:0000259" key="6">
    <source>
        <dbReference type="PROSITE" id="PS51465"/>
    </source>
</evidence>
<protein>
    <submittedName>
        <fullName evidence="8">Uncharacterized protein LOC114241827</fullName>
    </submittedName>
</protein>
<dbReference type="KEGG" id="bman:114241827"/>
<comment type="subcellular location">
    <subcellularLocation>
        <location evidence="1">Secreted</location>
    </subcellularLocation>
</comment>
<keyword evidence="5" id="KW-0732">Signal</keyword>
<dbReference type="AlphaFoldDB" id="A0A6J2JJK2"/>
<evidence type="ECO:0000313" key="8">
    <source>
        <dbReference type="RefSeq" id="XP_028028609.1"/>
    </source>
</evidence>
<dbReference type="InterPro" id="IPR002350">
    <property type="entry name" value="Kazal_dom"/>
</dbReference>
<feature type="domain" description="Kazal-like" evidence="6">
    <location>
        <begin position="481"/>
        <end position="534"/>
    </location>
</feature>
<evidence type="ECO:0000256" key="2">
    <source>
        <dbReference type="ARBA" id="ARBA00022525"/>
    </source>
</evidence>
<gene>
    <name evidence="8" type="primary">LOC114241827</name>
</gene>
<feature type="chain" id="PRO_5026843180" evidence="5">
    <location>
        <begin position="19"/>
        <end position="690"/>
    </location>
</feature>
<evidence type="ECO:0000256" key="3">
    <source>
        <dbReference type="ARBA" id="ARBA00023157"/>
    </source>
</evidence>
<dbReference type="CDD" id="cd00104">
    <property type="entry name" value="KAZAL_FS"/>
    <property type="match status" value="3"/>
</dbReference>
<dbReference type="Proteomes" id="UP000504629">
    <property type="component" value="Unplaced"/>
</dbReference>
<dbReference type="Gene3D" id="3.30.60.30">
    <property type="match status" value="6"/>
</dbReference>
<feature type="region of interest" description="Disordered" evidence="4">
    <location>
        <begin position="172"/>
        <end position="208"/>
    </location>
</feature>
<evidence type="ECO:0000256" key="5">
    <source>
        <dbReference type="SAM" id="SignalP"/>
    </source>
</evidence>
<dbReference type="OrthoDB" id="6513408at2759"/>
<dbReference type="PANTHER" id="PTHR21179:SF0">
    <property type="entry name" value="SERINE PROTEASE INHIBITOR KAZAL-TYPE 4"/>
    <property type="match status" value="1"/>
</dbReference>
<dbReference type="InterPro" id="IPR039932">
    <property type="entry name" value="Spink4-like"/>
</dbReference>
<dbReference type="Pfam" id="PF00050">
    <property type="entry name" value="Kazal_1"/>
    <property type="match status" value="2"/>
</dbReference>
<dbReference type="SUPFAM" id="SSF100895">
    <property type="entry name" value="Kazal-type serine protease inhibitors"/>
    <property type="match status" value="6"/>
</dbReference>
<dbReference type="SMART" id="SM00280">
    <property type="entry name" value="KAZAL"/>
    <property type="match status" value="6"/>
</dbReference>
<proteinExistence type="predicted"/>
<feature type="region of interest" description="Disordered" evidence="4">
    <location>
        <begin position="619"/>
        <end position="642"/>
    </location>
</feature>
<name>A0A6J2JJK2_BOMMA</name>
<feature type="domain" description="Kazal-like" evidence="6">
    <location>
        <begin position="564"/>
        <end position="617"/>
    </location>
</feature>
<feature type="domain" description="Kazal-like" evidence="6">
    <location>
        <begin position="266"/>
        <end position="319"/>
    </location>
</feature>
<dbReference type="PANTHER" id="PTHR21179">
    <property type="entry name" value="SERINE-TYPE ENDOPEPTIDASE INHIBITOR"/>
    <property type="match status" value="1"/>
</dbReference>
<dbReference type="GeneID" id="114241827"/>
<dbReference type="GO" id="GO:0004867">
    <property type="term" value="F:serine-type endopeptidase inhibitor activity"/>
    <property type="evidence" value="ECO:0007669"/>
    <property type="project" value="InterPro"/>
</dbReference>
<accession>A0A6J2JJK2</accession>
<dbReference type="Pfam" id="PF07648">
    <property type="entry name" value="Kazal_2"/>
    <property type="match status" value="4"/>
</dbReference>
<dbReference type="RefSeq" id="XP_028028609.1">
    <property type="nucleotide sequence ID" value="XM_028172808.1"/>
</dbReference>
<feature type="domain" description="Kazal-like" evidence="6">
    <location>
        <begin position="408"/>
        <end position="461"/>
    </location>
</feature>
<dbReference type="InterPro" id="IPR036058">
    <property type="entry name" value="Kazal_dom_sf"/>
</dbReference>
<evidence type="ECO:0000256" key="1">
    <source>
        <dbReference type="ARBA" id="ARBA00004613"/>
    </source>
</evidence>
<feature type="domain" description="Kazal-like" evidence="6">
    <location>
        <begin position="88"/>
        <end position="141"/>
    </location>
</feature>
<feature type="signal peptide" evidence="5">
    <location>
        <begin position="1"/>
        <end position="18"/>
    </location>
</feature>
<evidence type="ECO:0000256" key="4">
    <source>
        <dbReference type="SAM" id="MobiDB-lite"/>
    </source>
</evidence>
<organism evidence="7 8">
    <name type="scientific">Bombyx mandarina</name>
    <name type="common">Wild silk moth</name>
    <name type="synonym">Wild silkworm</name>
    <dbReference type="NCBI Taxonomy" id="7092"/>
    <lineage>
        <taxon>Eukaryota</taxon>
        <taxon>Metazoa</taxon>
        <taxon>Ecdysozoa</taxon>
        <taxon>Arthropoda</taxon>
        <taxon>Hexapoda</taxon>
        <taxon>Insecta</taxon>
        <taxon>Pterygota</taxon>
        <taxon>Neoptera</taxon>
        <taxon>Endopterygota</taxon>
        <taxon>Lepidoptera</taxon>
        <taxon>Glossata</taxon>
        <taxon>Ditrysia</taxon>
        <taxon>Bombycoidea</taxon>
        <taxon>Bombycidae</taxon>
        <taxon>Bombycinae</taxon>
        <taxon>Bombyx</taxon>
    </lineage>
</organism>
<keyword evidence="3" id="KW-1015">Disulfide bond</keyword>
<keyword evidence="7" id="KW-1185">Reference proteome</keyword>
<evidence type="ECO:0000313" key="7">
    <source>
        <dbReference type="Proteomes" id="UP000504629"/>
    </source>
</evidence>